<proteinExistence type="predicted"/>
<accession>A0ABP9QJC3</accession>
<sequence>MRPGDGIVWWGWRSADVVITGEWLAIGIRAALATCALTSVIGEPARWRRARPDNNADNNPLPDDDHGKQPRPSAD</sequence>
<feature type="compositionally biased region" description="Basic and acidic residues" evidence="1">
    <location>
        <begin position="63"/>
        <end position="75"/>
    </location>
</feature>
<gene>
    <name evidence="2" type="ORF">GCM10023321_48740</name>
</gene>
<evidence type="ECO:0000313" key="3">
    <source>
        <dbReference type="Proteomes" id="UP001428817"/>
    </source>
</evidence>
<name>A0ABP9QJC3_9PSEU</name>
<keyword evidence="3" id="KW-1185">Reference proteome</keyword>
<evidence type="ECO:0000313" key="2">
    <source>
        <dbReference type="EMBL" id="GAA5162800.1"/>
    </source>
</evidence>
<evidence type="ECO:0000256" key="1">
    <source>
        <dbReference type="SAM" id="MobiDB-lite"/>
    </source>
</evidence>
<organism evidence="2 3">
    <name type="scientific">Pseudonocardia eucalypti</name>
    <dbReference type="NCBI Taxonomy" id="648755"/>
    <lineage>
        <taxon>Bacteria</taxon>
        <taxon>Bacillati</taxon>
        <taxon>Actinomycetota</taxon>
        <taxon>Actinomycetes</taxon>
        <taxon>Pseudonocardiales</taxon>
        <taxon>Pseudonocardiaceae</taxon>
        <taxon>Pseudonocardia</taxon>
    </lineage>
</organism>
<dbReference type="Proteomes" id="UP001428817">
    <property type="component" value="Unassembled WGS sequence"/>
</dbReference>
<protein>
    <submittedName>
        <fullName evidence="2">Uncharacterized protein</fullName>
    </submittedName>
</protein>
<feature type="region of interest" description="Disordered" evidence="1">
    <location>
        <begin position="46"/>
        <end position="75"/>
    </location>
</feature>
<dbReference type="EMBL" id="BAABJP010000029">
    <property type="protein sequence ID" value="GAA5162800.1"/>
    <property type="molecule type" value="Genomic_DNA"/>
</dbReference>
<reference evidence="3" key="1">
    <citation type="journal article" date="2019" name="Int. J. Syst. Evol. Microbiol.">
        <title>The Global Catalogue of Microorganisms (GCM) 10K type strain sequencing project: providing services to taxonomists for standard genome sequencing and annotation.</title>
        <authorList>
            <consortium name="The Broad Institute Genomics Platform"/>
            <consortium name="The Broad Institute Genome Sequencing Center for Infectious Disease"/>
            <person name="Wu L."/>
            <person name="Ma J."/>
        </authorList>
    </citation>
    <scope>NUCLEOTIDE SEQUENCE [LARGE SCALE GENOMIC DNA]</scope>
    <source>
        <strain evidence="3">JCM 18303</strain>
    </source>
</reference>
<comment type="caution">
    <text evidence="2">The sequence shown here is derived from an EMBL/GenBank/DDBJ whole genome shotgun (WGS) entry which is preliminary data.</text>
</comment>